<evidence type="ECO:0000256" key="2">
    <source>
        <dbReference type="SAM" id="SignalP"/>
    </source>
</evidence>
<organism evidence="3 4">
    <name type="scientific">Vanrija pseudolonga</name>
    <dbReference type="NCBI Taxonomy" id="143232"/>
    <lineage>
        <taxon>Eukaryota</taxon>
        <taxon>Fungi</taxon>
        <taxon>Dikarya</taxon>
        <taxon>Basidiomycota</taxon>
        <taxon>Agaricomycotina</taxon>
        <taxon>Tremellomycetes</taxon>
        <taxon>Trichosporonales</taxon>
        <taxon>Trichosporonaceae</taxon>
        <taxon>Vanrija</taxon>
    </lineage>
</organism>
<evidence type="ECO:0000313" key="3">
    <source>
        <dbReference type="EMBL" id="WOO77467.1"/>
    </source>
</evidence>
<proteinExistence type="predicted"/>
<sequence>MSAMWTPTYLLVTSILAHAAPVPQGMAIDPFVFNHDDNQPEVPWKDILERKCDRSHSKWAIANGKDDQPLLLWVDTYPQHTLFGGCRSGRPCDAWWCKAYYWVRGLPGKVILWRPTAAASATTVAATETPAPTIPTTSLFMPGTRAMLCHATRRVFGFPKAAWKTVAAVSASVGKSTTTTYEAASTRTKGLFTKKPKPSPDSEVADRNDSRGSTEKGPVIHLKIDQSNLMKDQPVVALSCDADAGDIGTYGSQEKVSSE</sequence>
<dbReference type="GeneID" id="87804304"/>
<reference evidence="3" key="1">
    <citation type="submission" date="2023-10" db="EMBL/GenBank/DDBJ databases">
        <authorList>
            <person name="Noh H."/>
        </authorList>
    </citation>
    <scope>NUCLEOTIDE SEQUENCE</scope>
    <source>
        <strain evidence="3">DUCC4014</strain>
    </source>
</reference>
<accession>A0AAF0Y0E9</accession>
<feature type="region of interest" description="Disordered" evidence="1">
    <location>
        <begin position="189"/>
        <end position="219"/>
    </location>
</feature>
<name>A0AAF0Y0E9_9TREE</name>
<evidence type="ECO:0000256" key="1">
    <source>
        <dbReference type="SAM" id="MobiDB-lite"/>
    </source>
</evidence>
<feature type="chain" id="PRO_5042209367" evidence="2">
    <location>
        <begin position="20"/>
        <end position="259"/>
    </location>
</feature>
<dbReference type="EMBL" id="CP086714">
    <property type="protein sequence ID" value="WOO77467.1"/>
    <property type="molecule type" value="Genomic_DNA"/>
</dbReference>
<feature type="compositionally biased region" description="Basic and acidic residues" evidence="1">
    <location>
        <begin position="198"/>
        <end position="214"/>
    </location>
</feature>
<keyword evidence="2" id="KW-0732">Signal</keyword>
<evidence type="ECO:0000313" key="4">
    <source>
        <dbReference type="Proteomes" id="UP000827549"/>
    </source>
</evidence>
<dbReference type="RefSeq" id="XP_062623499.1">
    <property type="nucleotide sequence ID" value="XM_062767515.1"/>
</dbReference>
<protein>
    <submittedName>
        <fullName evidence="3">Uncharacterized protein</fullName>
    </submittedName>
</protein>
<gene>
    <name evidence="3" type="ORF">LOC62_01G001046</name>
</gene>
<keyword evidence="4" id="KW-1185">Reference proteome</keyword>
<dbReference type="Proteomes" id="UP000827549">
    <property type="component" value="Chromosome 1"/>
</dbReference>
<dbReference type="AlphaFoldDB" id="A0AAF0Y0E9"/>
<feature type="signal peptide" evidence="2">
    <location>
        <begin position="1"/>
        <end position="19"/>
    </location>
</feature>